<dbReference type="Proteomes" id="UP000003586">
    <property type="component" value="Chromosome"/>
</dbReference>
<protein>
    <submittedName>
        <fullName evidence="1">Uncharacterized protein</fullName>
    </submittedName>
</protein>
<evidence type="ECO:0000313" key="1">
    <source>
        <dbReference type="EMBL" id="AHF17147.1"/>
    </source>
</evidence>
<sequence length="56" mass="6136">MIKNFFGPQIHACDKSGAGSAARIYLSSFCESLLPINRNAEDILAADLWESLSLYS</sequence>
<proteinExistence type="predicted"/>
<dbReference type="EMBL" id="CP007035">
    <property type="protein sequence ID" value="AHF17147.1"/>
    <property type="molecule type" value="Genomic_DNA"/>
</dbReference>
<dbReference type="STRING" id="929713.NIASO_02445"/>
<gene>
    <name evidence="1" type="ORF">NIASO_02445</name>
</gene>
<keyword evidence="2" id="KW-1185">Reference proteome</keyword>
<organism evidence="1 2">
    <name type="scientific">Niabella soli DSM 19437</name>
    <dbReference type="NCBI Taxonomy" id="929713"/>
    <lineage>
        <taxon>Bacteria</taxon>
        <taxon>Pseudomonadati</taxon>
        <taxon>Bacteroidota</taxon>
        <taxon>Chitinophagia</taxon>
        <taxon>Chitinophagales</taxon>
        <taxon>Chitinophagaceae</taxon>
        <taxon>Niabella</taxon>
    </lineage>
</organism>
<reference evidence="1 2" key="1">
    <citation type="submission" date="2013-12" db="EMBL/GenBank/DDBJ databases">
        <authorList>
            <consortium name="DOE Joint Genome Institute"/>
            <person name="Eisen J."/>
            <person name="Huntemann M."/>
            <person name="Han J."/>
            <person name="Chen A."/>
            <person name="Kyrpides N."/>
            <person name="Mavromatis K."/>
            <person name="Markowitz V."/>
            <person name="Palaniappan K."/>
            <person name="Ivanova N."/>
            <person name="Schaumberg A."/>
            <person name="Pati A."/>
            <person name="Liolios K."/>
            <person name="Nordberg H.P."/>
            <person name="Cantor M.N."/>
            <person name="Hua S.X."/>
            <person name="Woyke T."/>
        </authorList>
    </citation>
    <scope>NUCLEOTIDE SEQUENCE [LARGE SCALE GENOMIC DNA]</scope>
    <source>
        <strain evidence="2">DSM 19437</strain>
    </source>
</reference>
<dbReference type="AlphaFoldDB" id="W0F2B4"/>
<accession>W0F2B4</accession>
<dbReference type="KEGG" id="nso:NIASO_02445"/>
<dbReference type="HOGENOM" id="CLU_3009676_0_0_10"/>
<evidence type="ECO:0000313" key="2">
    <source>
        <dbReference type="Proteomes" id="UP000003586"/>
    </source>
</evidence>
<name>W0F2B4_9BACT</name>